<evidence type="ECO:0000259" key="1">
    <source>
        <dbReference type="SMART" id="SM00460"/>
    </source>
</evidence>
<dbReference type="PANTHER" id="PTHR33490">
    <property type="entry name" value="BLR5614 PROTEIN-RELATED"/>
    <property type="match status" value="1"/>
</dbReference>
<evidence type="ECO:0000313" key="2">
    <source>
        <dbReference type="EMBL" id="CBH98623.1"/>
    </source>
</evidence>
<accession>E6PUL6</accession>
<dbReference type="InterPro" id="IPR013589">
    <property type="entry name" value="Bac_transglu_N"/>
</dbReference>
<protein>
    <submittedName>
        <fullName evidence="2">Putative Cysteine proteinase</fullName>
    </submittedName>
</protein>
<dbReference type="SMART" id="SM00460">
    <property type="entry name" value="TGc"/>
    <property type="match status" value="1"/>
</dbReference>
<organism evidence="2">
    <name type="scientific">mine drainage metagenome</name>
    <dbReference type="NCBI Taxonomy" id="410659"/>
    <lineage>
        <taxon>unclassified sequences</taxon>
        <taxon>metagenomes</taxon>
        <taxon>ecological metagenomes</taxon>
    </lineage>
</organism>
<dbReference type="InterPro" id="IPR038765">
    <property type="entry name" value="Papain-like_cys_pep_sf"/>
</dbReference>
<sequence>MNQTQTQTSTNLLPPHSAAGTLYRVEHLTAYTYEAPVELAHHLAHLRPRDETTQQCVLHECVVEPAPDHASEGRDVFGNARRLFAFYTPHDTLSVNAISLVRVQAPTPPDFAASPAWDHVRDLLLYRAGKPFVAQAEFSFGSHFSPLFAQATAYAAPSFTPRRPLLEGALDLMRRIHADFTYDPESTEAHTRAPQALELRHGVCQDYAHVMLSALRGVGLAARYVSGYLRLRPPPGEAQLVGADASHAWVEVWCPAHGWVEFDPTNDRQPAADYVRVAVGRDFADVSPLRGVIRGGGEHTLDVAVRVSAVEE</sequence>
<proteinExistence type="predicted"/>
<dbReference type="PANTHER" id="PTHR33490:SF7">
    <property type="entry name" value="BLR2979 PROTEIN"/>
    <property type="match status" value="1"/>
</dbReference>
<dbReference type="Pfam" id="PF08379">
    <property type="entry name" value="Bact_transglu_N"/>
    <property type="match status" value="1"/>
</dbReference>
<reference evidence="2" key="1">
    <citation type="submission" date="2009-10" db="EMBL/GenBank/DDBJ databases">
        <title>Diversity of trophic interactions inside an arsenic-rich microbial ecosystem.</title>
        <authorList>
            <person name="Bertin P.N."/>
            <person name="Heinrich-Salmeron A."/>
            <person name="Pelletier E."/>
            <person name="Goulhen-Chollet F."/>
            <person name="Arsene-Ploetze F."/>
            <person name="Gallien S."/>
            <person name="Calteau A."/>
            <person name="Vallenet D."/>
            <person name="Casiot C."/>
            <person name="Chane-Woon-Ming B."/>
            <person name="Giloteaux L."/>
            <person name="Barakat M."/>
            <person name="Bonnefoy V."/>
            <person name="Bruneel O."/>
            <person name="Chandler M."/>
            <person name="Cleiss J."/>
            <person name="Duran R."/>
            <person name="Elbaz-Poulichet F."/>
            <person name="Fonknechten N."/>
            <person name="Lauga B."/>
            <person name="Mornico D."/>
            <person name="Ortet P."/>
            <person name="Schaeffer C."/>
            <person name="Siguier P."/>
            <person name="Alexander Thil Smith A."/>
            <person name="Van Dorsselaer A."/>
            <person name="Weissenbach J."/>
            <person name="Medigue C."/>
            <person name="Le Paslier D."/>
        </authorList>
    </citation>
    <scope>NUCLEOTIDE SEQUENCE</scope>
</reference>
<dbReference type="EMBL" id="CABM01000058">
    <property type="protein sequence ID" value="CBH98623.1"/>
    <property type="molecule type" value="Genomic_DNA"/>
</dbReference>
<dbReference type="Pfam" id="PF01841">
    <property type="entry name" value="Transglut_core"/>
    <property type="match status" value="1"/>
</dbReference>
<dbReference type="InterPro" id="IPR002931">
    <property type="entry name" value="Transglutaminase-like"/>
</dbReference>
<feature type="domain" description="Transglutaminase-like" evidence="1">
    <location>
        <begin position="196"/>
        <end position="266"/>
    </location>
</feature>
<dbReference type="AlphaFoldDB" id="E6PUL6"/>
<gene>
    <name evidence="2" type="ORF">CARN2_4105</name>
</gene>
<comment type="caution">
    <text evidence="2">The sequence shown here is derived from an EMBL/GenBank/DDBJ whole genome shotgun (WGS) entry which is preliminary data.</text>
</comment>
<dbReference type="Gene3D" id="3.10.620.30">
    <property type="match status" value="1"/>
</dbReference>
<dbReference type="SUPFAM" id="SSF54001">
    <property type="entry name" value="Cysteine proteinases"/>
    <property type="match status" value="1"/>
</dbReference>
<name>E6PUL6_9ZZZZ</name>